<protein>
    <submittedName>
        <fullName evidence="1">Uncharacterized protein</fullName>
    </submittedName>
</protein>
<dbReference type="Gene3D" id="2.115.10.20">
    <property type="entry name" value="Glycosyl hydrolase domain, family 43"/>
    <property type="match status" value="1"/>
</dbReference>
<organism evidence="1 2">
    <name type="scientific">Prymnesium parvum</name>
    <name type="common">Toxic golden alga</name>
    <dbReference type="NCBI Taxonomy" id="97485"/>
    <lineage>
        <taxon>Eukaryota</taxon>
        <taxon>Haptista</taxon>
        <taxon>Haptophyta</taxon>
        <taxon>Prymnesiophyceae</taxon>
        <taxon>Prymnesiales</taxon>
        <taxon>Prymnesiaceae</taxon>
        <taxon>Prymnesium</taxon>
    </lineage>
</organism>
<reference evidence="1 2" key="1">
    <citation type="journal article" date="2024" name="Science">
        <title>Giant polyketide synthase enzymes in the biosynthesis of giant marine polyether toxins.</title>
        <authorList>
            <person name="Fallon T.R."/>
            <person name="Shende V.V."/>
            <person name="Wierzbicki I.H."/>
            <person name="Pendleton A.L."/>
            <person name="Watervoot N.F."/>
            <person name="Auber R.P."/>
            <person name="Gonzalez D.J."/>
            <person name="Wisecaver J.H."/>
            <person name="Moore B.S."/>
        </authorList>
    </citation>
    <scope>NUCLEOTIDE SEQUENCE [LARGE SCALE GENOMIC DNA]</scope>
    <source>
        <strain evidence="1 2">12B1</strain>
    </source>
</reference>
<sequence>MAFSRKVMLLAMGLFTLLSMAHVWMARGLLSVAYATLIPSTRSTSEELPLFVMSTFVDGRTYGEGVHILTSHDARAWRPLDGDPNVYPQGRAGTVVRDPSIIWHEGYFHIVYTTELCAGLETMSFSCDWKHKDLLSTPARFGYARSRDLVHWFDTRFIEVPLDGACNVWAPEWHKLTPSEVAERDGDALMVVFSSTVPPSSNTMDCPPDFGPNAGANLHRPYFMTTSDFERYSSPKLLFDMGESIIDTFLFRSGDQTYAIYKSEQNRCRMWGWSALLGERQDLDPSTSCTLALRLAVARSAFGPYTASPVRQTPIWNQVISRQCAEGPSVLQLSDESSAYTLVLYDGYRPDCPLWIDQAPPCPTMPGNVLDQKETASNSRCSYRGKFAYGAIATRNLLDWTDVSEEITGLERGGSPTNRHKHGTAIRLELDSLCSICEEAEQTNTQGLWRGSGVLEHCHACR</sequence>
<evidence type="ECO:0000313" key="1">
    <source>
        <dbReference type="EMBL" id="KAL1510392.1"/>
    </source>
</evidence>
<evidence type="ECO:0000313" key="2">
    <source>
        <dbReference type="Proteomes" id="UP001515480"/>
    </source>
</evidence>
<comment type="caution">
    <text evidence="1">The sequence shown here is derived from an EMBL/GenBank/DDBJ whole genome shotgun (WGS) entry which is preliminary data.</text>
</comment>
<dbReference type="EMBL" id="JBGBPQ010000015">
    <property type="protein sequence ID" value="KAL1510392.1"/>
    <property type="molecule type" value="Genomic_DNA"/>
</dbReference>
<keyword evidence="2" id="KW-1185">Reference proteome</keyword>
<gene>
    <name evidence="1" type="ORF">AB1Y20_006701</name>
</gene>
<proteinExistence type="predicted"/>
<dbReference type="Proteomes" id="UP001515480">
    <property type="component" value="Unassembled WGS sequence"/>
</dbReference>
<dbReference type="AlphaFoldDB" id="A0AB34IZ18"/>
<accession>A0AB34IZ18</accession>
<name>A0AB34IZ18_PRYPA</name>
<dbReference type="InterPro" id="IPR023296">
    <property type="entry name" value="Glyco_hydro_beta-prop_sf"/>
</dbReference>
<dbReference type="SUPFAM" id="SSF75005">
    <property type="entry name" value="Arabinanase/levansucrase/invertase"/>
    <property type="match status" value="1"/>
</dbReference>